<dbReference type="InterPro" id="IPR000719">
    <property type="entry name" value="Prot_kinase_dom"/>
</dbReference>
<feature type="compositionally biased region" description="Basic and acidic residues" evidence="11">
    <location>
        <begin position="491"/>
        <end position="500"/>
    </location>
</feature>
<dbReference type="GO" id="GO:0004674">
    <property type="term" value="F:protein serine/threonine kinase activity"/>
    <property type="evidence" value="ECO:0007669"/>
    <property type="project" value="UniProtKB-KW"/>
</dbReference>
<dbReference type="KEGG" id="mcha:111013655"/>
<evidence type="ECO:0000256" key="5">
    <source>
        <dbReference type="ARBA" id="ARBA00022741"/>
    </source>
</evidence>
<dbReference type="FunFam" id="1.10.510.10:FF:000193">
    <property type="entry name" value="Serine/threonine-protein kinase CTR1"/>
    <property type="match status" value="1"/>
</dbReference>
<protein>
    <recommendedName>
        <fullName evidence="2">non-specific serine/threonine protein kinase</fullName>
        <ecNumber evidence="2">2.7.11.1</ecNumber>
    </recommendedName>
</protein>
<comment type="catalytic activity">
    <reaction evidence="9">
        <text>L-seryl-[protein] + ATP = O-phospho-L-seryl-[protein] + ADP + H(+)</text>
        <dbReference type="Rhea" id="RHEA:17989"/>
        <dbReference type="Rhea" id="RHEA-COMP:9863"/>
        <dbReference type="Rhea" id="RHEA-COMP:11604"/>
        <dbReference type="ChEBI" id="CHEBI:15378"/>
        <dbReference type="ChEBI" id="CHEBI:29999"/>
        <dbReference type="ChEBI" id="CHEBI:30616"/>
        <dbReference type="ChEBI" id="CHEBI:83421"/>
        <dbReference type="ChEBI" id="CHEBI:456216"/>
        <dbReference type="EC" id="2.7.11.1"/>
    </reaction>
</comment>
<evidence type="ECO:0000256" key="6">
    <source>
        <dbReference type="ARBA" id="ARBA00022777"/>
    </source>
</evidence>
<feature type="compositionally biased region" description="Polar residues" evidence="11">
    <location>
        <begin position="475"/>
        <end position="490"/>
    </location>
</feature>
<dbReference type="PROSITE" id="PS00107">
    <property type="entry name" value="PROTEIN_KINASE_ATP"/>
    <property type="match status" value="1"/>
</dbReference>
<dbReference type="GeneID" id="111013655"/>
<accession>A0A6J1CRI3</accession>
<dbReference type="OrthoDB" id="339325at2759"/>
<comment type="similarity">
    <text evidence="1">Belongs to the protein kinase superfamily. TKL Ser/Thr protein kinase family. RAF subfamily.</text>
</comment>
<feature type="region of interest" description="Disordered" evidence="11">
    <location>
        <begin position="462"/>
        <end position="501"/>
    </location>
</feature>
<evidence type="ECO:0000256" key="2">
    <source>
        <dbReference type="ARBA" id="ARBA00012513"/>
    </source>
</evidence>
<name>A0A6J1CRI3_MOMCH</name>
<evidence type="ECO:0000256" key="1">
    <source>
        <dbReference type="ARBA" id="ARBA00010507"/>
    </source>
</evidence>
<evidence type="ECO:0000256" key="4">
    <source>
        <dbReference type="ARBA" id="ARBA00022679"/>
    </source>
</evidence>
<dbReference type="PANTHER" id="PTHR44329">
    <property type="entry name" value="SERINE/THREONINE-PROTEIN KINASE TNNI3K-RELATED"/>
    <property type="match status" value="1"/>
</dbReference>
<feature type="binding site" evidence="10">
    <location>
        <position position="602"/>
    </location>
    <ligand>
        <name>ATP</name>
        <dbReference type="ChEBI" id="CHEBI:30616"/>
    </ligand>
</feature>
<proteinExistence type="inferred from homology"/>
<dbReference type="CDD" id="cd13999">
    <property type="entry name" value="STKc_MAP3K-like"/>
    <property type="match status" value="1"/>
</dbReference>
<dbReference type="SUPFAM" id="SSF56112">
    <property type="entry name" value="Protein kinase-like (PK-like)"/>
    <property type="match status" value="1"/>
</dbReference>
<dbReference type="Gene3D" id="3.30.200.20">
    <property type="entry name" value="Phosphorylase Kinase, domain 1"/>
    <property type="match status" value="1"/>
</dbReference>
<dbReference type="PROSITE" id="PS50011">
    <property type="entry name" value="PROTEIN_KINASE_DOM"/>
    <property type="match status" value="1"/>
</dbReference>
<keyword evidence="3" id="KW-0723">Serine/threonine-protein kinase</keyword>
<keyword evidence="6 14" id="KW-0418">Kinase</keyword>
<evidence type="ECO:0000256" key="3">
    <source>
        <dbReference type="ARBA" id="ARBA00022527"/>
    </source>
</evidence>
<dbReference type="GO" id="GO:0005524">
    <property type="term" value="F:ATP binding"/>
    <property type="evidence" value="ECO:0007669"/>
    <property type="project" value="UniProtKB-UniRule"/>
</dbReference>
<dbReference type="GO" id="GO:0006950">
    <property type="term" value="P:response to stress"/>
    <property type="evidence" value="ECO:0007669"/>
    <property type="project" value="UniProtKB-ARBA"/>
</dbReference>
<evidence type="ECO:0000256" key="11">
    <source>
        <dbReference type="SAM" id="MobiDB-lite"/>
    </source>
</evidence>
<dbReference type="InterPro" id="IPR051681">
    <property type="entry name" value="Ser/Thr_Kinases-Pseudokinases"/>
</dbReference>
<dbReference type="InterPro" id="IPR017441">
    <property type="entry name" value="Protein_kinase_ATP_BS"/>
</dbReference>
<dbReference type="SMART" id="SM00220">
    <property type="entry name" value="S_TKc"/>
    <property type="match status" value="1"/>
</dbReference>
<dbReference type="Pfam" id="PF07714">
    <property type="entry name" value="PK_Tyr_Ser-Thr"/>
    <property type="match status" value="1"/>
</dbReference>
<dbReference type="InterPro" id="IPR008271">
    <property type="entry name" value="Ser/Thr_kinase_AS"/>
</dbReference>
<dbReference type="AlphaFoldDB" id="A0A6J1CRI3"/>
<keyword evidence="13" id="KW-1185">Reference proteome</keyword>
<dbReference type="InterPro" id="IPR011009">
    <property type="entry name" value="Kinase-like_dom_sf"/>
</dbReference>
<dbReference type="RefSeq" id="XP_022143836.1">
    <property type="nucleotide sequence ID" value="XM_022288144.1"/>
</dbReference>
<keyword evidence="4" id="KW-0808">Transferase</keyword>
<comment type="catalytic activity">
    <reaction evidence="8">
        <text>L-threonyl-[protein] + ATP = O-phospho-L-threonyl-[protein] + ADP + H(+)</text>
        <dbReference type="Rhea" id="RHEA:46608"/>
        <dbReference type="Rhea" id="RHEA-COMP:11060"/>
        <dbReference type="Rhea" id="RHEA-COMP:11605"/>
        <dbReference type="ChEBI" id="CHEBI:15378"/>
        <dbReference type="ChEBI" id="CHEBI:30013"/>
        <dbReference type="ChEBI" id="CHEBI:30616"/>
        <dbReference type="ChEBI" id="CHEBI:61977"/>
        <dbReference type="ChEBI" id="CHEBI:456216"/>
        <dbReference type="EC" id="2.7.11.1"/>
    </reaction>
</comment>
<dbReference type="InterPro" id="IPR001245">
    <property type="entry name" value="Ser-Thr/Tyr_kinase_cat_dom"/>
</dbReference>
<dbReference type="Proteomes" id="UP000504603">
    <property type="component" value="Unplaced"/>
</dbReference>
<dbReference type="FunFam" id="3.30.200.20:FF:000060">
    <property type="entry name" value="Serine/threonine-protein kinase isoform 1"/>
    <property type="match status" value="1"/>
</dbReference>
<evidence type="ECO:0000256" key="9">
    <source>
        <dbReference type="ARBA" id="ARBA00048679"/>
    </source>
</evidence>
<dbReference type="EC" id="2.7.11.1" evidence="2"/>
<dbReference type="PROSITE" id="PS00108">
    <property type="entry name" value="PROTEIN_KINASE_ST"/>
    <property type="match status" value="1"/>
</dbReference>
<evidence type="ECO:0000259" key="12">
    <source>
        <dbReference type="PROSITE" id="PS50011"/>
    </source>
</evidence>
<dbReference type="PANTHER" id="PTHR44329:SF281">
    <property type="entry name" value="SERINE_THREONINE-PROTEIN KINASE CTR1"/>
    <property type="match status" value="1"/>
</dbReference>
<dbReference type="Gene3D" id="1.10.510.10">
    <property type="entry name" value="Transferase(Phosphotransferase) domain 1"/>
    <property type="match status" value="1"/>
</dbReference>
<dbReference type="Pfam" id="PF14381">
    <property type="entry name" value="EDR1_CTR1_ARMC3_pept"/>
    <property type="match status" value="1"/>
</dbReference>
<evidence type="ECO:0000313" key="13">
    <source>
        <dbReference type="Proteomes" id="UP000504603"/>
    </source>
</evidence>
<evidence type="ECO:0000313" key="14">
    <source>
        <dbReference type="RefSeq" id="XP_022143836.1"/>
    </source>
</evidence>
<gene>
    <name evidence="14" type="primary">LOC111013655</name>
</gene>
<organism evidence="13 14">
    <name type="scientific">Momordica charantia</name>
    <name type="common">Bitter gourd</name>
    <name type="synonym">Balsam pear</name>
    <dbReference type="NCBI Taxonomy" id="3673"/>
    <lineage>
        <taxon>Eukaryota</taxon>
        <taxon>Viridiplantae</taxon>
        <taxon>Streptophyta</taxon>
        <taxon>Embryophyta</taxon>
        <taxon>Tracheophyta</taxon>
        <taxon>Spermatophyta</taxon>
        <taxon>Magnoliopsida</taxon>
        <taxon>eudicotyledons</taxon>
        <taxon>Gunneridae</taxon>
        <taxon>Pentapetalae</taxon>
        <taxon>rosids</taxon>
        <taxon>fabids</taxon>
        <taxon>Cucurbitales</taxon>
        <taxon>Cucurbitaceae</taxon>
        <taxon>Momordiceae</taxon>
        <taxon>Momordica</taxon>
    </lineage>
</organism>
<keyword evidence="5 10" id="KW-0547">Nucleotide-binding</keyword>
<dbReference type="GO" id="GO:0010182">
    <property type="term" value="P:sugar mediated signaling pathway"/>
    <property type="evidence" value="ECO:0007669"/>
    <property type="project" value="UniProtKB-ARBA"/>
</dbReference>
<reference evidence="14" key="1">
    <citation type="submission" date="2025-08" db="UniProtKB">
        <authorList>
            <consortium name="RefSeq"/>
        </authorList>
    </citation>
    <scope>IDENTIFICATION</scope>
    <source>
        <strain evidence="14">OHB3-1</strain>
    </source>
</reference>
<evidence type="ECO:0000256" key="8">
    <source>
        <dbReference type="ARBA" id="ARBA00047899"/>
    </source>
</evidence>
<feature type="domain" description="Protein kinase" evidence="12">
    <location>
        <begin position="575"/>
        <end position="833"/>
    </location>
</feature>
<evidence type="ECO:0000256" key="10">
    <source>
        <dbReference type="PROSITE-ProRule" id="PRU10141"/>
    </source>
</evidence>
<evidence type="ECO:0000256" key="7">
    <source>
        <dbReference type="ARBA" id="ARBA00022840"/>
    </source>
</evidence>
<dbReference type="PRINTS" id="PR00109">
    <property type="entry name" value="TYRKINASE"/>
</dbReference>
<dbReference type="InterPro" id="IPR055164">
    <property type="entry name" value="EDR1/CTR1/ARMC3-like_pept-like"/>
</dbReference>
<keyword evidence="7 10" id="KW-0067">ATP-binding</keyword>
<sequence length="846" mass="93894">MEMPGRRSDYTLLSQIPDEEVGTGASTSFYESLIADGNINKGRADRVFDWDGSGDHKINTQSNRIGNLYSWIGSQRHSSGSSFDESSLSGDYYAPTLSSAAENEINALGYIQGDELRVKVGSGGSSGKSWAQQTEESYQLQLALALRLSSEATCVHDPNFMDPMPDDAALRSSSSSAEAISHRFWVNGCMSYFEKVPDGFYLIHGMDPYVWSLCTNLQDHGRIPSFESLKAVYSSIDASIEVVLIDQKSDPSFKELLNRVHNISSSGLTTKEVADHLAKLVCNHMGGSISKGEDDLVSSWRECSDDLKECFGSIVIPLCSLSVGLCRHRALLFKVLADSIDLPCRIARGCKYCSRDDASSCLVRFGLHREYLIDLIGKPGCLCEPDSLLNGPSSISISSPLRFPRLKPIESTIDFRSLAKQYFLDSQSLNIVFDEDSSGNVVSGKDAPVSVYQRPFNRKDVDGKNTVLTGDSDESSQLLNPKTSQPSATDRNSEQFRSRDTSQYSVLSTSFFEKGVPINLTSQIGSRDSQPLLALSHLRTDPTSNLSFVEGSQLVKKPNELSLGIEDLVIPWQDLALREKIGAGSFGTVYHADWHGSDVAVKILMEQDLHAERFDEFLREVAIMKSLRHPNIVLFMGAVTEPPNLSIVTEYLSRGSLHRLLHRPGAREVLDERRRLNMAYDVAKGMNYLHKRNPPIVHRDLKSPNLLVDKKYTVKVCDFGLSRLKANTFLSSKSAAGTPEWMAPEVLRDEPSNEKSDVYSFGVILWELATLQQPWSNLNPAQVVAAVGFKGNRPEIPRDLNPRVATIIEACFAGEPWKRPSFYEIMESLKPLIKPTTPHQVRTNMH</sequence>